<dbReference type="Proteomes" id="UP000196531">
    <property type="component" value="Unassembled WGS sequence"/>
</dbReference>
<dbReference type="Pfam" id="PF08883">
    <property type="entry name" value="DOPA_dioxygen"/>
    <property type="match status" value="1"/>
</dbReference>
<dbReference type="InterPro" id="IPR014980">
    <property type="entry name" value="DOPA_dioxygen"/>
</dbReference>
<evidence type="ECO:0008006" key="3">
    <source>
        <dbReference type="Google" id="ProtNLM"/>
    </source>
</evidence>
<evidence type="ECO:0000313" key="1">
    <source>
        <dbReference type="EMBL" id="OUR95653.1"/>
    </source>
</evidence>
<dbReference type="PANTHER" id="PTHR36423">
    <property type="entry name" value="AFR070WP"/>
    <property type="match status" value="1"/>
</dbReference>
<evidence type="ECO:0000313" key="2">
    <source>
        <dbReference type="Proteomes" id="UP000196531"/>
    </source>
</evidence>
<proteinExistence type="predicted"/>
<dbReference type="PIRSF" id="PIRSF028139">
    <property type="entry name" value="DOPA-diox_rel_Mll2280"/>
    <property type="match status" value="1"/>
</dbReference>
<reference evidence="2" key="1">
    <citation type="journal article" date="2017" name="Proc. Natl. Acad. Sci. U.S.A.">
        <title>Simulation of Deepwater Horizon oil plume reveals substrate specialization within a complex community of hydrocarbon-degraders.</title>
        <authorList>
            <person name="Hu P."/>
            <person name="Dubinsky E.A."/>
            <person name="Probst A.J."/>
            <person name="Wang J."/>
            <person name="Sieber C.M.K."/>
            <person name="Tom L.M."/>
            <person name="Gardinali P."/>
            <person name="Banfield J.F."/>
            <person name="Atlas R.M."/>
            <person name="Andersen G.L."/>
        </authorList>
    </citation>
    <scope>NUCLEOTIDE SEQUENCE [LARGE SCALE GENOMIC DNA]</scope>
</reference>
<name>A0A1Y5FA70_9BACT</name>
<dbReference type="Gene3D" id="3.30.70.1240">
    <property type="entry name" value="DOPA-like domains"/>
    <property type="match status" value="1"/>
</dbReference>
<dbReference type="AlphaFoldDB" id="A0A1Y5FA70"/>
<dbReference type="SUPFAM" id="SSF143410">
    <property type="entry name" value="DOPA-like"/>
    <property type="match status" value="1"/>
</dbReference>
<dbReference type="InterPro" id="IPR023389">
    <property type="entry name" value="DOPA-like_sf"/>
</dbReference>
<organism evidence="1 2">
    <name type="scientific">Halobacteriovorax marinus</name>
    <dbReference type="NCBI Taxonomy" id="97084"/>
    <lineage>
        <taxon>Bacteria</taxon>
        <taxon>Pseudomonadati</taxon>
        <taxon>Bdellovibrionota</taxon>
        <taxon>Bacteriovoracia</taxon>
        <taxon>Bacteriovoracales</taxon>
        <taxon>Halobacteriovoraceae</taxon>
        <taxon>Halobacteriovorax</taxon>
    </lineage>
</organism>
<gene>
    <name evidence="1" type="ORF">A9Q84_14215</name>
</gene>
<accession>A0A1Y5FA70</accession>
<sequence>MNFKYYHFHLYYELENINLAAEVREKFSQAFDLEVGRLWDKPVGPHPVGSCQVTVPVELFEKVSAWFLKNRNGIDLFIHPISGDNIADHSDFIMWIGKSYKLNTEFFSRS</sequence>
<dbReference type="PANTHER" id="PTHR36423:SF2">
    <property type="entry name" value="AFR070WP"/>
    <property type="match status" value="1"/>
</dbReference>
<comment type="caution">
    <text evidence="1">The sequence shown here is derived from an EMBL/GenBank/DDBJ whole genome shotgun (WGS) entry which is preliminary data.</text>
</comment>
<dbReference type="EMBL" id="MAAO01000007">
    <property type="protein sequence ID" value="OUR95653.1"/>
    <property type="molecule type" value="Genomic_DNA"/>
</dbReference>
<protein>
    <recommendedName>
        <fullName evidence="3">4,5-dioxygenase</fullName>
    </recommendedName>
</protein>